<dbReference type="EMBL" id="JADNRY010000005">
    <property type="protein sequence ID" value="KAF9077076.1"/>
    <property type="molecule type" value="Genomic_DNA"/>
</dbReference>
<protein>
    <submittedName>
        <fullName evidence="1">Uncharacterized protein</fullName>
    </submittedName>
</protein>
<dbReference type="OrthoDB" id="2340858at2759"/>
<sequence length="210" mass="23692">MSSSAETLLMVPHDLNRFIPILRDTDHGEMLILPDYPLTVKHIADIYHKDPRGGALITGQPGNGKTTFLAYLLGVLLSLDDSPDEHTKLCSAPILLYTPTVKILFYDGQVYTPSDPKNFHFDYIPSPVYSEPMPPVCVLINMGMAEEPEEPKGIYESQCVIFPVQAASPNPILYWHWVDRRTAAMIGLPLWTEDQLLCGFIYTIRYTTQH</sequence>
<dbReference type="Proteomes" id="UP000772434">
    <property type="component" value="Unassembled WGS sequence"/>
</dbReference>
<proteinExistence type="predicted"/>
<accession>A0A9P5Q2T8</accession>
<comment type="caution">
    <text evidence="1">The sequence shown here is derived from an EMBL/GenBank/DDBJ whole genome shotgun (WGS) entry which is preliminary data.</text>
</comment>
<name>A0A9P5Q2T8_9AGAR</name>
<organism evidence="1 2">
    <name type="scientific">Rhodocollybia butyracea</name>
    <dbReference type="NCBI Taxonomy" id="206335"/>
    <lineage>
        <taxon>Eukaryota</taxon>
        <taxon>Fungi</taxon>
        <taxon>Dikarya</taxon>
        <taxon>Basidiomycota</taxon>
        <taxon>Agaricomycotina</taxon>
        <taxon>Agaricomycetes</taxon>
        <taxon>Agaricomycetidae</taxon>
        <taxon>Agaricales</taxon>
        <taxon>Marasmiineae</taxon>
        <taxon>Omphalotaceae</taxon>
        <taxon>Rhodocollybia</taxon>
    </lineage>
</organism>
<dbReference type="InterPro" id="IPR027417">
    <property type="entry name" value="P-loop_NTPase"/>
</dbReference>
<dbReference type="SUPFAM" id="SSF52540">
    <property type="entry name" value="P-loop containing nucleoside triphosphate hydrolases"/>
    <property type="match status" value="1"/>
</dbReference>
<reference evidence="1" key="1">
    <citation type="submission" date="2020-11" db="EMBL/GenBank/DDBJ databases">
        <authorList>
            <consortium name="DOE Joint Genome Institute"/>
            <person name="Ahrendt S."/>
            <person name="Riley R."/>
            <person name="Andreopoulos W."/>
            <person name="Labutti K."/>
            <person name="Pangilinan J."/>
            <person name="Ruiz-Duenas F.J."/>
            <person name="Barrasa J.M."/>
            <person name="Sanchez-Garcia M."/>
            <person name="Camarero S."/>
            <person name="Miyauchi S."/>
            <person name="Serrano A."/>
            <person name="Linde D."/>
            <person name="Babiker R."/>
            <person name="Drula E."/>
            <person name="Ayuso-Fernandez I."/>
            <person name="Pacheco R."/>
            <person name="Padilla G."/>
            <person name="Ferreira P."/>
            <person name="Barriuso J."/>
            <person name="Kellner H."/>
            <person name="Castanera R."/>
            <person name="Alfaro M."/>
            <person name="Ramirez L."/>
            <person name="Pisabarro A.G."/>
            <person name="Kuo A."/>
            <person name="Tritt A."/>
            <person name="Lipzen A."/>
            <person name="He G."/>
            <person name="Yan M."/>
            <person name="Ng V."/>
            <person name="Cullen D."/>
            <person name="Martin F."/>
            <person name="Rosso M.-N."/>
            <person name="Henrissat B."/>
            <person name="Hibbett D."/>
            <person name="Martinez A.T."/>
            <person name="Grigoriev I.V."/>
        </authorList>
    </citation>
    <scope>NUCLEOTIDE SEQUENCE</scope>
    <source>
        <strain evidence="1">AH 40177</strain>
    </source>
</reference>
<evidence type="ECO:0000313" key="2">
    <source>
        <dbReference type="Proteomes" id="UP000772434"/>
    </source>
</evidence>
<dbReference type="AlphaFoldDB" id="A0A9P5Q2T8"/>
<gene>
    <name evidence="1" type="ORF">BDP27DRAFT_1442407</name>
</gene>
<keyword evidence="2" id="KW-1185">Reference proteome</keyword>
<evidence type="ECO:0000313" key="1">
    <source>
        <dbReference type="EMBL" id="KAF9077076.1"/>
    </source>
</evidence>